<evidence type="ECO:0000313" key="2">
    <source>
        <dbReference type="Proteomes" id="UP000297280"/>
    </source>
</evidence>
<evidence type="ECO:0000313" key="1">
    <source>
        <dbReference type="EMBL" id="TGO87459.1"/>
    </source>
</evidence>
<name>A0A4Z1KTF3_9HELO</name>
<reference evidence="1 2" key="1">
    <citation type="submission" date="2017-12" db="EMBL/GenBank/DDBJ databases">
        <title>Comparative genomics of Botrytis spp.</title>
        <authorList>
            <person name="Valero-Jimenez C.A."/>
            <person name="Tapia P."/>
            <person name="Veloso J."/>
            <person name="Silva-Moreno E."/>
            <person name="Staats M."/>
            <person name="Valdes J.H."/>
            <person name="Van Kan J.A.L."/>
        </authorList>
    </citation>
    <scope>NUCLEOTIDE SEQUENCE [LARGE SCALE GENOMIC DNA]</scope>
    <source>
        <strain evidence="1 2">MUCL3349</strain>
    </source>
</reference>
<dbReference type="Proteomes" id="UP000297280">
    <property type="component" value="Unassembled WGS sequence"/>
</dbReference>
<organism evidence="1 2">
    <name type="scientific">Botrytis porri</name>
    <dbReference type="NCBI Taxonomy" id="87229"/>
    <lineage>
        <taxon>Eukaryota</taxon>
        <taxon>Fungi</taxon>
        <taxon>Dikarya</taxon>
        <taxon>Ascomycota</taxon>
        <taxon>Pezizomycotina</taxon>
        <taxon>Leotiomycetes</taxon>
        <taxon>Helotiales</taxon>
        <taxon>Sclerotiniaceae</taxon>
        <taxon>Botrytis</taxon>
    </lineage>
</organism>
<dbReference type="EMBL" id="PQXO01000224">
    <property type="protein sequence ID" value="TGO87459.1"/>
    <property type="molecule type" value="Genomic_DNA"/>
</dbReference>
<proteinExistence type="predicted"/>
<dbReference type="AlphaFoldDB" id="A0A4Z1KTF3"/>
<sequence>MAMKIQRNALETSEICKQEQKWGESLLQTEGAWASVALDVTNGGWNHSEIAVGEQVDSSLVASDRNRLGNEEVKTGIFAGGPEGAGGIAAGAAPLWDVWESSVGVAGDESGAFDTDFFHASGLDHGQGVADRGEEGGILQALAAVWDAGGAEVRDLEEVVALFDGGSRCKSNGDGGDDSG</sequence>
<accession>A0A4Z1KTF3</accession>
<comment type="caution">
    <text evidence="1">The sequence shown here is derived from an EMBL/GenBank/DDBJ whole genome shotgun (WGS) entry which is preliminary data.</text>
</comment>
<protein>
    <submittedName>
        <fullName evidence="1">Uncharacterized protein</fullName>
    </submittedName>
</protein>
<gene>
    <name evidence="1" type="ORF">BPOR_0224g00020</name>
</gene>
<keyword evidence="2" id="KW-1185">Reference proteome</keyword>